<protein>
    <submittedName>
        <fullName evidence="1">Uncharacterized protein</fullName>
    </submittedName>
</protein>
<proteinExistence type="predicted"/>
<gene>
    <name evidence="1" type="ORF">NT6N_07910</name>
</gene>
<sequence length="86" mass="10233">MDNNAPDQNITMARTKTRLALRVNDENPNHHLWNNRGVWWCHLTVHKNDATSERLRFSLKTRDLDSARDRRDRILRDIAEHYEVAA</sequence>
<name>A0AAT9FI79_9BACT</name>
<organism evidence="1">
    <name type="scientific">Oceaniferula spumae</name>
    <dbReference type="NCBI Taxonomy" id="2979115"/>
    <lineage>
        <taxon>Bacteria</taxon>
        <taxon>Pseudomonadati</taxon>
        <taxon>Verrucomicrobiota</taxon>
        <taxon>Verrucomicrobiia</taxon>
        <taxon>Verrucomicrobiales</taxon>
        <taxon>Verrucomicrobiaceae</taxon>
        <taxon>Oceaniferula</taxon>
    </lineage>
</organism>
<dbReference type="EMBL" id="AP026866">
    <property type="protein sequence ID" value="BDS05751.1"/>
    <property type="molecule type" value="Genomic_DNA"/>
</dbReference>
<dbReference type="KEGG" id="osu:NT6N_07910"/>
<dbReference type="AlphaFoldDB" id="A0AAT9FI79"/>
<reference evidence="1" key="1">
    <citation type="submission" date="2024-07" db="EMBL/GenBank/DDBJ databases">
        <title>Complete genome sequence of Verrucomicrobiaceae bacterium NT6N.</title>
        <authorList>
            <person name="Huang C."/>
            <person name="Takami H."/>
            <person name="Hamasaki K."/>
        </authorList>
    </citation>
    <scope>NUCLEOTIDE SEQUENCE</scope>
    <source>
        <strain evidence="1">NT6N</strain>
    </source>
</reference>
<evidence type="ECO:0000313" key="1">
    <source>
        <dbReference type="EMBL" id="BDS05751.1"/>
    </source>
</evidence>
<accession>A0AAT9FI79</accession>